<organism evidence="3 4">
    <name type="scientific">Sphingobium yanoikuyae</name>
    <name type="common">Sphingomonas yanoikuyae</name>
    <dbReference type="NCBI Taxonomy" id="13690"/>
    <lineage>
        <taxon>Bacteria</taxon>
        <taxon>Pseudomonadati</taxon>
        <taxon>Pseudomonadota</taxon>
        <taxon>Alphaproteobacteria</taxon>
        <taxon>Sphingomonadales</taxon>
        <taxon>Sphingomonadaceae</taxon>
        <taxon>Sphingobium</taxon>
    </lineage>
</organism>
<keyword evidence="1" id="KW-0378">Hydrolase</keyword>
<sequence>MADIASPIKTLGAFPAIDPTVPQAATADQIADGETKVSMTVGERVSLAGIAVSAVRPDVGFVPVFLDEPFAFVAAVDASLKPVLGSDLKGSLIAPPTDPNINLPAGKIPVFADENVLSAEQVDGTYRVIFGVAIDGTLITQPAVVTIAPIFLDEPWLVADVDAAMGVISGVMKDGTPYPRAAIPEQVWMPYIDAAGNVAVLSETRSVRVAKPQGTLRSAAAISAGGIVSWADDQGGARPELRKFNVSGSASVPSAITRLVMIPQMGQSNGIGSGGYPSVTRTPVRPARAFMFNGGARVVQGDATLNNWEQGSANNNGQSRSILDRQILTLTDLFEADVLVSAQSNWYGETSLSGAAWSMTPTLASNIGLLMATFAIGGASLSQQMPGSPMYKNVIRAVERAKALCDMAGIVLEVPAVLWNQGEADRNGNTETYRTNWRALQAALTTDINAITGGVGEVVIVFDQNASWTQSRATGDLPAAQLAEAIANPTKFQVVMPQYILSYRTDGIHTDNVSIRKRGEYEGRALGKIRAAQQAATPLTAITGGALIVTGVVAEGAALTISTSAASQLVIDTTAVTDPGQYGLRVFDAAGNEIALSDIAVSGVSQITATLASALTSGTSYFLGVADKGTVGAKAGPTTGPRSCFRDSSTDVGSDGAPLFNWASVQQFQIQ</sequence>
<evidence type="ECO:0000313" key="3">
    <source>
        <dbReference type="EMBL" id="QNG47433.1"/>
    </source>
</evidence>
<dbReference type="Pfam" id="PF03629">
    <property type="entry name" value="SASA"/>
    <property type="match status" value="1"/>
</dbReference>
<dbReference type="AlphaFoldDB" id="A0A9X7UBL5"/>
<feature type="domain" description="Sialate O-acetylesterase" evidence="2">
    <location>
        <begin position="365"/>
        <end position="518"/>
    </location>
</feature>
<dbReference type="InterPro" id="IPR036514">
    <property type="entry name" value="SGNH_hydro_sf"/>
</dbReference>
<dbReference type="Proteomes" id="UP000515377">
    <property type="component" value="Chromosome"/>
</dbReference>
<dbReference type="InterPro" id="IPR005181">
    <property type="entry name" value="SASA"/>
</dbReference>
<dbReference type="EMBL" id="CP060122">
    <property type="protein sequence ID" value="QNG47433.1"/>
    <property type="molecule type" value="Genomic_DNA"/>
</dbReference>
<proteinExistence type="predicted"/>
<evidence type="ECO:0000313" key="4">
    <source>
        <dbReference type="Proteomes" id="UP000515377"/>
    </source>
</evidence>
<dbReference type="GO" id="GO:0016788">
    <property type="term" value="F:hydrolase activity, acting on ester bonds"/>
    <property type="evidence" value="ECO:0007669"/>
    <property type="project" value="UniProtKB-ARBA"/>
</dbReference>
<accession>A0A9X7UBL5</accession>
<name>A0A9X7UBL5_SPHYA</name>
<protein>
    <recommendedName>
        <fullName evidence="2">Sialate O-acetylesterase domain-containing protein</fullName>
    </recommendedName>
</protein>
<gene>
    <name evidence="3" type="ORF">H3V42_07435</name>
</gene>
<dbReference type="Gene3D" id="3.40.50.1110">
    <property type="entry name" value="SGNH hydrolase"/>
    <property type="match status" value="1"/>
</dbReference>
<evidence type="ECO:0000256" key="1">
    <source>
        <dbReference type="ARBA" id="ARBA00022801"/>
    </source>
</evidence>
<evidence type="ECO:0000259" key="2">
    <source>
        <dbReference type="Pfam" id="PF03629"/>
    </source>
</evidence>
<reference evidence="3 4" key="1">
    <citation type="submission" date="2020-07" db="EMBL/GenBank/DDBJ databases">
        <title>Whole genome sequence of Sphingobium yanoikuyae A3.</title>
        <authorList>
            <person name="Han S.-S."/>
        </authorList>
    </citation>
    <scope>NUCLEOTIDE SEQUENCE [LARGE SCALE GENOMIC DNA]</scope>
    <source>
        <strain evidence="3 4">A3</strain>
    </source>
</reference>
<dbReference type="SUPFAM" id="SSF52266">
    <property type="entry name" value="SGNH hydrolase"/>
    <property type="match status" value="1"/>
</dbReference>